<evidence type="ECO:0000313" key="2">
    <source>
        <dbReference type="Proteomes" id="UP000076761"/>
    </source>
</evidence>
<name>A0A165SEF3_9AGAM</name>
<dbReference type="InParanoid" id="A0A165SEF3"/>
<reference evidence="1 2" key="1">
    <citation type="journal article" date="2016" name="Mol. Biol. Evol.">
        <title>Comparative Genomics of Early-Diverging Mushroom-Forming Fungi Provides Insights into the Origins of Lignocellulose Decay Capabilities.</title>
        <authorList>
            <person name="Nagy L.G."/>
            <person name="Riley R."/>
            <person name="Tritt A."/>
            <person name="Adam C."/>
            <person name="Daum C."/>
            <person name="Floudas D."/>
            <person name="Sun H."/>
            <person name="Yadav J.S."/>
            <person name="Pangilinan J."/>
            <person name="Larsson K.H."/>
            <person name="Matsuura K."/>
            <person name="Barry K."/>
            <person name="Labutti K."/>
            <person name="Kuo R."/>
            <person name="Ohm R.A."/>
            <person name="Bhattacharya S.S."/>
            <person name="Shirouzu T."/>
            <person name="Yoshinaga Y."/>
            <person name="Martin F.M."/>
            <person name="Grigoriev I.V."/>
            <person name="Hibbett D.S."/>
        </authorList>
    </citation>
    <scope>NUCLEOTIDE SEQUENCE [LARGE SCALE GENOMIC DNA]</scope>
    <source>
        <strain evidence="1 2">HHB14362 ss-1</strain>
    </source>
</reference>
<proteinExistence type="predicted"/>
<sequence length="169" mass="18627">MPSRTLVKGPLRWEWSPPWLPNSERIRSISRKLVIKAHFVNLKAVTCTFENDYSIDNRLRQALHADASKTFTFTGKTLNVLPILIDAGLGIGKSAPAHGPITLMSVRPNPSRVISTETHADVDYDLTSDSKRGPVFAEGQGYVNFSAENEAYLQHLEGVMVPNAIASLV</sequence>
<dbReference type="EMBL" id="KV425574">
    <property type="protein sequence ID" value="KZT25035.1"/>
    <property type="molecule type" value="Genomic_DNA"/>
</dbReference>
<gene>
    <name evidence="1" type="ORF">NEOLEDRAFT_1148286</name>
</gene>
<keyword evidence="2" id="KW-1185">Reference proteome</keyword>
<dbReference type="Proteomes" id="UP000076761">
    <property type="component" value="Unassembled WGS sequence"/>
</dbReference>
<protein>
    <submittedName>
        <fullName evidence="1">Uncharacterized protein</fullName>
    </submittedName>
</protein>
<dbReference type="AlphaFoldDB" id="A0A165SEF3"/>
<accession>A0A165SEF3</accession>
<evidence type="ECO:0000313" key="1">
    <source>
        <dbReference type="EMBL" id="KZT25035.1"/>
    </source>
</evidence>
<organism evidence="1 2">
    <name type="scientific">Neolentinus lepideus HHB14362 ss-1</name>
    <dbReference type="NCBI Taxonomy" id="1314782"/>
    <lineage>
        <taxon>Eukaryota</taxon>
        <taxon>Fungi</taxon>
        <taxon>Dikarya</taxon>
        <taxon>Basidiomycota</taxon>
        <taxon>Agaricomycotina</taxon>
        <taxon>Agaricomycetes</taxon>
        <taxon>Gloeophyllales</taxon>
        <taxon>Gloeophyllaceae</taxon>
        <taxon>Neolentinus</taxon>
    </lineage>
</organism>